<feature type="compositionally biased region" description="Basic and acidic residues" evidence="1">
    <location>
        <begin position="193"/>
        <end position="202"/>
    </location>
</feature>
<gene>
    <name evidence="2" type="ORF">M8C21_011003</name>
</gene>
<evidence type="ECO:0000313" key="2">
    <source>
        <dbReference type="EMBL" id="KAI7726586.1"/>
    </source>
</evidence>
<dbReference type="AlphaFoldDB" id="A0AAD5BNF0"/>
<accession>A0AAD5BNF0</accession>
<evidence type="ECO:0000313" key="3">
    <source>
        <dbReference type="Proteomes" id="UP001206925"/>
    </source>
</evidence>
<organism evidence="2 3">
    <name type="scientific">Ambrosia artemisiifolia</name>
    <name type="common">Common ragweed</name>
    <dbReference type="NCBI Taxonomy" id="4212"/>
    <lineage>
        <taxon>Eukaryota</taxon>
        <taxon>Viridiplantae</taxon>
        <taxon>Streptophyta</taxon>
        <taxon>Embryophyta</taxon>
        <taxon>Tracheophyta</taxon>
        <taxon>Spermatophyta</taxon>
        <taxon>Magnoliopsida</taxon>
        <taxon>eudicotyledons</taxon>
        <taxon>Gunneridae</taxon>
        <taxon>Pentapetalae</taxon>
        <taxon>asterids</taxon>
        <taxon>campanulids</taxon>
        <taxon>Asterales</taxon>
        <taxon>Asteraceae</taxon>
        <taxon>Asteroideae</taxon>
        <taxon>Heliantheae alliance</taxon>
        <taxon>Heliantheae</taxon>
        <taxon>Ambrosia</taxon>
    </lineage>
</organism>
<feature type="region of interest" description="Disordered" evidence="1">
    <location>
        <begin position="151"/>
        <end position="205"/>
    </location>
</feature>
<dbReference type="PANTHER" id="PTHR37174">
    <property type="entry name" value="FORKHEAD-ASSOCIATED DOMAIN PROTEIN"/>
    <property type="match status" value="1"/>
</dbReference>
<reference evidence="2" key="1">
    <citation type="submission" date="2022-06" db="EMBL/GenBank/DDBJ databases">
        <title>Uncovering the hologenomic basis of an extraordinary plant invasion.</title>
        <authorList>
            <person name="Bieker V.C."/>
            <person name="Martin M.D."/>
            <person name="Gilbert T."/>
            <person name="Hodgins K."/>
            <person name="Battlay P."/>
            <person name="Petersen B."/>
            <person name="Wilson J."/>
        </authorList>
    </citation>
    <scope>NUCLEOTIDE SEQUENCE</scope>
    <source>
        <strain evidence="2">AA19_3_7</strain>
        <tissue evidence="2">Leaf</tissue>
    </source>
</reference>
<keyword evidence="3" id="KW-1185">Reference proteome</keyword>
<dbReference type="EMBL" id="JAMZMK010011627">
    <property type="protein sequence ID" value="KAI7726586.1"/>
    <property type="molecule type" value="Genomic_DNA"/>
</dbReference>
<proteinExistence type="predicted"/>
<protein>
    <submittedName>
        <fullName evidence="2">Uncharacterized protein</fullName>
    </submittedName>
</protein>
<name>A0AAD5BNF0_AMBAR</name>
<sequence>MMFPNAMMLTTTTTTTGATVVHRSSTLCFASRVDANDLRHQLQQIHFEALSTRAKDVIVVKEVMNLVISANKARQRLLRLSETAEKLKQRAAVSVQAGKENEARDLLFQKKKIMQALDNTKSRIELLDELSAKLIEAISLKERQLVSTVSSDLEIEKEDGESPVRVMTPSSENLGINENSEKDFLNTNNDQEPQERTDESPTGRETLTDDIEEFLQSHGIDNNDDLISSLTGLTSFVDFLDRVDEHLNKVEAEVFTVMKFSNLILESEERPTNPKVQQLMEILDAVRHIRRRIAVMMQTEAER</sequence>
<dbReference type="PANTHER" id="PTHR37174:SF2">
    <property type="entry name" value="FORKHEAD-ASSOCIATED DOMAIN PROTEIN"/>
    <property type="match status" value="1"/>
</dbReference>
<dbReference type="Proteomes" id="UP001206925">
    <property type="component" value="Unassembled WGS sequence"/>
</dbReference>
<comment type="caution">
    <text evidence="2">The sequence shown here is derived from an EMBL/GenBank/DDBJ whole genome shotgun (WGS) entry which is preliminary data.</text>
</comment>
<evidence type="ECO:0000256" key="1">
    <source>
        <dbReference type="SAM" id="MobiDB-lite"/>
    </source>
</evidence>
<feature type="compositionally biased region" description="Polar residues" evidence="1">
    <location>
        <begin position="168"/>
        <end position="178"/>
    </location>
</feature>